<comment type="subcellular location">
    <subcellularLocation>
        <location evidence="1">Nucleus</location>
    </subcellularLocation>
</comment>
<evidence type="ECO:0000256" key="2">
    <source>
        <dbReference type="ARBA" id="ARBA00023015"/>
    </source>
</evidence>
<dbReference type="FunFam" id="2.170.150.80:FF:000002">
    <property type="entry name" value="Nac domain-containing protein 86"/>
    <property type="match status" value="1"/>
</dbReference>
<evidence type="ECO:0000256" key="1">
    <source>
        <dbReference type="ARBA" id="ARBA00004123"/>
    </source>
</evidence>
<dbReference type="PANTHER" id="PTHR31744:SF210">
    <property type="entry name" value="NAC DOMAIN-CONTAINING PROTEIN 86-LIKE"/>
    <property type="match status" value="1"/>
</dbReference>
<dbReference type="PANTHER" id="PTHR31744">
    <property type="entry name" value="PROTEIN CUP-SHAPED COTYLEDON 2-RELATED"/>
    <property type="match status" value="1"/>
</dbReference>
<protein>
    <submittedName>
        <fullName evidence="8">NAC domain-containing protein 78-like</fullName>
    </submittedName>
</protein>
<keyword evidence="2" id="KW-0805">Transcription regulation</keyword>
<evidence type="ECO:0000256" key="6">
    <source>
        <dbReference type="SAM" id="Phobius"/>
    </source>
</evidence>
<gene>
    <name evidence="8" type="ORF">F511_06788</name>
</gene>
<dbReference type="Proteomes" id="UP000250235">
    <property type="component" value="Unassembled WGS sequence"/>
</dbReference>
<keyword evidence="9" id="KW-1185">Reference proteome</keyword>
<proteinExistence type="predicted"/>
<evidence type="ECO:0000259" key="7">
    <source>
        <dbReference type="PROSITE" id="PS51005"/>
    </source>
</evidence>
<dbReference type="GO" id="GO:0006355">
    <property type="term" value="P:regulation of DNA-templated transcription"/>
    <property type="evidence" value="ECO:0007669"/>
    <property type="project" value="InterPro"/>
</dbReference>
<evidence type="ECO:0000313" key="9">
    <source>
        <dbReference type="Proteomes" id="UP000250235"/>
    </source>
</evidence>
<evidence type="ECO:0000256" key="3">
    <source>
        <dbReference type="ARBA" id="ARBA00023125"/>
    </source>
</evidence>
<keyword evidence="6" id="KW-0472">Membrane</keyword>
<dbReference type="PROSITE" id="PS51005">
    <property type="entry name" value="NAC"/>
    <property type="match status" value="1"/>
</dbReference>
<keyword evidence="6" id="KW-1133">Transmembrane helix</keyword>
<name>A0A2Z7DE27_9LAMI</name>
<dbReference type="GO" id="GO:0005634">
    <property type="term" value="C:nucleus"/>
    <property type="evidence" value="ECO:0007669"/>
    <property type="project" value="UniProtKB-SubCell"/>
</dbReference>
<dbReference type="AlphaFoldDB" id="A0A2Z7DE27"/>
<feature type="transmembrane region" description="Helical" evidence="6">
    <location>
        <begin position="572"/>
        <end position="594"/>
    </location>
</feature>
<dbReference type="GO" id="GO:0003677">
    <property type="term" value="F:DNA binding"/>
    <property type="evidence" value="ECO:0007669"/>
    <property type="project" value="UniProtKB-KW"/>
</dbReference>
<dbReference type="OrthoDB" id="777252at2759"/>
<dbReference type="SUPFAM" id="SSF101941">
    <property type="entry name" value="NAC domain"/>
    <property type="match status" value="1"/>
</dbReference>
<keyword evidence="4" id="KW-0804">Transcription</keyword>
<dbReference type="Pfam" id="PF02365">
    <property type="entry name" value="NAM"/>
    <property type="match status" value="1"/>
</dbReference>
<keyword evidence="5" id="KW-0539">Nucleus</keyword>
<evidence type="ECO:0000256" key="4">
    <source>
        <dbReference type="ARBA" id="ARBA00023163"/>
    </source>
</evidence>
<evidence type="ECO:0000313" key="8">
    <source>
        <dbReference type="EMBL" id="KZV55311.1"/>
    </source>
</evidence>
<keyword evidence="3" id="KW-0238">DNA-binding</keyword>
<dbReference type="InterPro" id="IPR036093">
    <property type="entry name" value="NAC_dom_sf"/>
</dbReference>
<reference evidence="8 9" key="1">
    <citation type="journal article" date="2015" name="Proc. Natl. Acad. Sci. U.S.A.">
        <title>The resurrection genome of Boea hygrometrica: A blueprint for survival of dehydration.</title>
        <authorList>
            <person name="Xiao L."/>
            <person name="Yang G."/>
            <person name="Zhang L."/>
            <person name="Yang X."/>
            <person name="Zhao S."/>
            <person name="Ji Z."/>
            <person name="Zhou Q."/>
            <person name="Hu M."/>
            <person name="Wang Y."/>
            <person name="Chen M."/>
            <person name="Xu Y."/>
            <person name="Jin H."/>
            <person name="Xiao X."/>
            <person name="Hu G."/>
            <person name="Bao F."/>
            <person name="Hu Y."/>
            <person name="Wan P."/>
            <person name="Li L."/>
            <person name="Deng X."/>
            <person name="Kuang T."/>
            <person name="Xiang C."/>
            <person name="Zhu J.K."/>
            <person name="Oliver M.J."/>
            <person name="He Y."/>
        </authorList>
    </citation>
    <scope>NUCLEOTIDE SEQUENCE [LARGE SCALE GENOMIC DNA]</scope>
    <source>
        <strain evidence="9">cv. XS01</strain>
    </source>
</reference>
<accession>A0A2Z7DE27</accession>
<dbReference type="EMBL" id="KQ988979">
    <property type="protein sequence ID" value="KZV55311.1"/>
    <property type="molecule type" value="Genomic_DNA"/>
</dbReference>
<dbReference type="InterPro" id="IPR003441">
    <property type="entry name" value="NAC-dom"/>
</dbReference>
<sequence>MESTSKKKKSSSSSTLLAPGFRFHPTDEELVRYYLRRKVCGKSFLMDAISDIDIYKAEPWDLPCMSKLKTRDLEWYFFGMLDRKYGNGSRTNRATKKGYWKTTGKDRAVYHKAVIVGMKKTLVYHNGRAPNGQRSNWVMHEYRLTDLELERAGISQISGVVDARVSRYHSYKNMSAPMPSREARFCAQAQAEDAFVLCRVFQKSGSGPRNGEQYGAPLVEEEWEDEELESVLQKEFSEEVDFGDDFCLDGHDLEQILGSTASSFITTPQLNFQSADGSHGVETTTSVSDTEKLLVGAGEQTCQQESFNGTSLCDLFVPSDVNLNLVKHDYIGESCKSGNPEDTDFLLDELFLDSSEYFPFGEGGFIESSDLLNPVEANTTDIDMLEEYLTFFDARDDSSQNFAYDPSIIPSEDLVSAQSFRPLKELNEGTEQGVILGGQITDCSNLFAASSSHKRMVAKYQSDPPSPFIKKASRMLSDVPTKPAFASEFPSKDSNLFNFAHPSSSPVHLTAGMVQIQNLAVGTNAMIHPFKHENLDITVAFGLSRGDDGSANLQSSISIQPGKILSAISRDWFYMCLRVLVLSTSFVMGLYLCAN</sequence>
<dbReference type="Gene3D" id="2.170.150.80">
    <property type="entry name" value="NAC domain"/>
    <property type="match status" value="1"/>
</dbReference>
<organism evidence="8 9">
    <name type="scientific">Dorcoceras hygrometricum</name>
    <dbReference type="NCBI Taxonomy" id="472368"/>
    <lineage>
        <taxon>Eukaryota</taxon>
        <taxon>Viridiplantae</taxon>
        <taxon>Streptophyta</taxon>
        <taxon>Embryophyta</taxon>
        <taxon>Tracheophyta</taxon>
        <taxon>Spermatophyta</taxon>
        <taxon>Magnoliopsida</taxon>
        <taxon>eudicotyledons</taxon>
        <taxon>Gunneridae</taxon>
        <taxon>Pentapetalae</taxon>
        <taxon>asterids</taxon>
        <taxon>lamiids</taxon>
        <taxon>Lamiales</taxon>
        <taxon>Gesneriaceae</taxon>
        <taxon>Didymocarpoideae</taxon>
        <taxon>Trichosporeae</taxon>
        <taxon>Loxocarpinae</taxon>
        <taxon>Dorcoceras</taxon>
    </lineage>
</organism>
<keyword evidence="6" id="KW-0812">Transmembrane</keyword>
<evidence type="ECO:0000256" key="5">
    <source>
        <dbReference type="ARBA" id="ARBA00023242"/>
    </source>
</evidence>
<feature type="domain" description="NAC" evidence="7">
    <location>
        <begin position="17"/>
        <end position="203"/>
    </location>
</feature>